<name>A0A9P0BSY1_CHRIL</name>
<dbReference type="AlphaFoldDB" id="A0A9P0BSY1"/>
<feature type="compositionally biased region" description="Basic and acidic residues" evidence="2">
    <location>
        <begin position="243"/>
        <end position="252"/>
    </location>
</feature>
<dbReference type="PROSITE" id="PS51031">
    <property type="entry name" value="BESS"/>
    <property type="match status" value="1"/>
</dbReference>
<evidence type="ECO:0000313" key="5">
    <source>
        <dbReference type="EMBL" id="CAH0592130.1"/>
    </source>
</evidence>
<keyword evidence="1" id="KW-0539">Nucleus</keyword>
<proteinExistence type="predicted"/>
<feature type="domain" description="BESS" evidence="4">
    <location>
        <begin position="192"/>
        <end position="231"/>
    </location>
</feature>
<dbReference type="EMBL" id="LR824005">
    <property type="protein sequence ID" value="CAH0592130.1"/>
    <property type="molecule type" value="Genomic_DNA"/>
</dbReference>
<protein>
    <recommendedName>
        <fullName evidence="7">MADF domain-containing protein</fullName>
    </recommendedName>
</protein>
<reference evidence="5" key="1">
    <citation type="submission" date="2021-12" db="EMBL/GenBank/DDBJ databases">
        <authorList>
            <person name="King R."/>
        </authorList>
    </citation>
    <scope>NUCLEOTIDE SEQUENCE</scope>
</reference>
<evidence type="ECO:0000256" key="2">
    <source>
        <dbReference type="SAM" id="MobiDB-lite"/>
    </source>
</evidence>
<dbReference type="PANTHER" id="PTHR12243:SF69">
    <property type="entry name" value="SI:CH73-59F11.3"/>
    <property type="match status" value="1"/>
</dbReference>
<feature type="compositionally biased region" description="Polar residues" evidence="2">
    <location>
        <begin position="253"/>
        <end position="266"/>
    </location>
</feature>
<feature type="region of interest" description="Disordered" evidence="2">
    <location>
        <begin position="243"/>
        <end position="266"/>
    </location>
</feature>
<dbReference type="PROSITE" id="PS51029">
    <property type="entry name" value="MADF"/>
    <property type="match status" value="1"/>
</dbReference>
<feature type="region of interest" description="Disordered" evidence="2">
    <location>
        <begin position="112"/>
        <end position="160"/>
    </location>
</feature>
<dbReference type="Proteomes" id="UP001154114">
    <property type="component" value="Chromosome 2"/>
</dbReference>
<dbReference type="InterPro" id="IPR006578">
    <property type="entry name" value="MADF-dom"/>
</dbReference>
<sequence length="266" mass="31137">MCEPEALILAVKKHPCLWNIYDKEYYTKDVKQLAWEQVFTEIIRDWDTCSQVDKENKAYDLKKKWTNIRDYFRRDLLKTQHSPTGSAAKKKKYVFSNLLNFLIPIFDKKVTEGNNENNDSEDSSQVPESERQEEDAAQQDYNTNMKSPTPPSTPSQTPYAVSNIKREQEDAHIQILNVHQNQQRTNQGIQEEDDDTKFLLSFREHMKQLNGDQKIDFKIGMLQLVKKINTEYYSSSLQNFIKKSDSPTHDEYSSYSQVPEFITSSP</sequence>
<dbReference type="Pfam" id="PF10545">
    <property type="entry name" value="MADF_DNA_bdg"/>
    <property type="match status" value="1"/>
</dbReference>
<dbReference type="GO" id="GO:0005667">
    <property type="term" value="C:transcription regulator complex"/>
    <property type="evidence" value="ECO:0007669"/>
    <property type="project" value="TreeGrafter"/>
</dbReference>
<dbReference type="GO" id="GO:0003677">
    <property type="term" value="F:DNA binding"/>
    <property type="evidence" value="ECO:0007669"/>
    <property type="project" value="InterPro"/>
</dbReference>
<evidence type="ECO:0000313" key="6">
    <source>
        <dbReference type="Proteomes" id="UP001154114"/>
    </source>
</evidence>
<dbReference type="InterPro" id="IPR004210">
    <property type="entry name" value="BESS_motif"/>
</dbReference>
<dbReference type="SMART" id="SM00595">
    <property type="entry name" value="MADF"/>
    <property type="match status" value="1"/>
</dbReference>
<keyword evidence="6" id="KW-1185">Reference proteome</keyword>
<dbReference type="InterPro" id="IPR039353">
    <property type="entry name" value="TF_Adf1"/>
</dbReference>
<dbReference type="OrthoDB" id="6159213at2759"/>
<accession>A0A9P0BSY1</accession>
<dbReference type="GO" id="GO:0005634">
    <property type="term" value="C:nucleus"/>
    <property type="evidence" value="ECO:0007669"/>
    <property type="project" value="UniProtKB-SubCell"/>
</dbReference>
<feature type="domain" description="MADF" evidence="3">
    <location>
        <begin position="6"/>
        <end position="107"/>
    </location>
</feature>
<comment type="subcellular location">
    <subcellularLocation>
        <location evidence="1">Nucleus</location>
    </subcellularLocation>
</comment>
<dbReference type="Pfam" id="PF02944">
    <property type="entry name" value="BESS"/>
    <property type="match status" value="1"/>
</dbReference>
<evidence type="ECO:0008006" key="7">
    <source>
        <dbReference type="Google" id="ProtNLM"/>
    </source>
</evidence>
<dbReference type="PANTHER" id="PTHR12243">
    <property type="entry name" value="MADF DOMAIN TRANSCRIPTION FACTOR"/>
    <property type="match status" value="1"/>
</dbReference>
<organism evidence="5 6">
    <name type="scientific">Chrysodeixis includens</name>
    <name type="common">Soybean looper</name>
    <name type="synonym">Pseudoplusia includens</name>
    <dbReference type="NCBI Taxonomy" id="689277"/>
    <lineage>
        <taxon>Eukaryota</taxon>
        <taxon>Metazoa</taxon>
        <taxon>Ecdysozoa</taxon>
        <taxon>Arthropoda</taxon>
        <taxon>Hexapoda</taxon>
        <taxon>Insecta</taxon>
        <taxon>Pterygota</taxon>
        <taxon>Neoptera</taxon>
        <taxon>Endopterygota</taxon>
        <taxon>Lepidoptera</taxon>
        <taxon>Glossata</taxon>
        <taxon>Ditrysia</taxon>
        <taxon>Noctuoidea</taxon>
        <taxon>Noctuidae</taxon>
        <taxon>Plusiinae</taxon>
        <taxon>Chrysodeixis</taxon>
    </lineage>
</organism>
<dbReference type="GO" id="GO:0006357">
    <property type="term" value="P:regulation of transcription by RNA polymerase II"/>
    <property type="evidence" value="ECO:0007669"/>
    <property type="project" value="TreeGrafter"/>
</dbReference>
<evidence type="ECO:0000259" key="4">
    <source>
        <dbReference type="PROSITE" id="PS51031"/>
    </source>
</evidence>
<gene>
    <name evidence="5" type="ORF">CINC_LOCUS5374</name>
</gene>
<evidence type="ECO:0000256" key="1">
    <source>
        <dbReference type="PROSITE-ProRule" id="PRU00371"/>
    </source>
</evidence>
<evidence type="ECO:0000259" key="3">
    <source>
        <dbReference type="PROSITE" id="PS51029"/>
    </source>
</evidence>